<dbReference type="Proteomes" id="UP000198795">
    <property type="component" value="Unassembled WGS sequence"/>
</dbReference>
<protein>
    <submittedName>
        <fullName evidence="1">Uncharacterized protein</fullName>
    </submittedName>
</protein>
<comment type="caution">
    <text evidence="1">The sequence shown here is derived from an EMBL/GenBank/DDBJ whole genome shotgun (WGS) entry which is preliminary data.</text>
</comment>
<keyword evidence="2" id="KW-1185">Reference proteome</keyword>
<evidence type="ECO:0000313" key="1">
    <source>
        <dbReference type="EMBL" id="SDO80497.1"/>
    </source>
</evidence>
<name>A0A1H0MJE6_9HYPH</name>
<proteinExistence type="predicted"/>
<organism evidence="1 2">
    <name type="scientific">Filomicrobium insigne</name>
    <dbReference type="NCBI Taxonomy" id="418854"/>
    <lineage>
        <taxon>Bacteria</taxon>
        <taxon>Pseudomonadati</taxon>
        <taxon>Pseudomonadota</taxon>
        <taxon>Alphaproteobacteria</taxon>
        <taxon>Hyphomicrobiales</taxon>
        <taxon>Hyphomicrobiaceae</taxon>
        <taxon>Filomicrobium</taxon>
    </lineage>
</organism>
<accession>A0A1H0MJE6</accession>
<reference evidence="1 2" key="1">
    <citation type="submission" date="2016-10" db="EMBL/GenBank/DDBJ databases">
        <authorList>
            <person name="Varghese N."/>
            <person name="Submissions S."/>
        </authorList>
    </citation>
    <scope>NUCLEOTIDE SEQUENCE [LARGE SCALE GENOMIC DNA]</scope>
    <source>
        <strain evidence="1 2">CGMCC 1.6497</strain>
    </source>
</reference>
<dbReference type="EMBL" id="FNJC01000002">
    <property type="protein sequence ID" value="SDO80497.1"/>
    <property type="molecule type" value="Genomic_DNA"/>
</dbReference>
<evidence type="ECO:0000313" key="2">
    <source>
        <dbReference type="Proteomes" id="UP000198795"/>
    </source>
</evidence>
<gene>
    <name evidence="1" type="ORF">SAMN04488061_1704</name>
</gene>
<sequence>MSSHGVMRAGWEEFEKRRSFLKLPVLGEALGFPLDRGTFKAAR</sequence>